<comment type="caution">
    <text evidence="8">The sequence shown here is derived from an EMBL/GenBank/DDBJ whole genome shotgun (WGS) entry which is preliminary data.</text>
</comment>
<comment type="cofactor">
    <cofactor evidence="1">
        <name>Fe(3+)</name>
        <dbReference type="ChEBI" id="CHEBI:29034"/>
    </cofactor>
</comment>
<evidence type="ECO:0000313" key="8">
    <source>
        <dbReference type="EMBL" id="KAK8882603.1"/>
    </source>
</evidence>
<dbReference type="EMBL" id="JAPFFF010000009">
    <property type="protein sequence ID" value="KAK8882603.1"/>
    <property type="molecule type" value="Genomic_DNA"/>
</dbReference>
<proteinExistence type="predicted"/>
<dbReference type="CDD" id="cd01041">
    <property type="entry name" value="Rubrerythrin"/>
    <property type="match status" value="1"/>
</dbReference>
<dbReference type="Gene3D" id="2.20.28.10">
    <property type="match status" value="1"/>
</dbReference>
<evidence type="ECO:0000256" key="5">
    <source>
        <dbReference type="ARBA" id="ARBA00023004"/>
    </source>
</evidence>
<dbReference type="Proteomes" id="UP001470230">
    <property type="component" value="Unassembled WGS sequence"/>
</dbReference>
<evidence type="ECO:0000259" key="6">
    <source>
        <dbReference type="PROSITE" id="PS50903"/>
    </source>
</evidence>
<evidence type="ECO:0000259" key="7">
    <source>
        <dbReference type="PROSITE" id="PS50905"/>
    </source>
</evidence>
<dbReference type="Gene3D" id="1.20.1260.10">
    <property type="match status" value="1"/>
</dbReference>
<keyword evidence="4" id="KW-0249">Electron transport</keyword>
<evidence type="ECO:0008006" key="10">
    <source>
        <dbReference type="Google" id="ProtNLM"/>
    </source>
</evidence>
<evidence type="ECO:0000256" key="3">
    <source>
        <dbReference type="ARBA" id="ARBA00022723"/>
    </source>
</evidence>
<dbReference type="InterPro" id="IPR009040">
    <property type="entry name" value="Ferritin-like_diiron"/>
</dbReference>
<evidence type="ECO:0000256" key="1">
    <source>
        <dbReference type="ARBA" id="ARBA00001965"/>
    </source>
</evidence>
<accession>A0ABR2JVW8</accession>
<name>A0ABR2JVW8_9EUKA</name>
<dbReference type="Pfam" id="PF02915">
    <property type="entry name" value="Rubrerythrin"/>
    <property type="match status" value="1"/>
</dbReference>
<keyword evidence="2" id="KW-0813">Transport</keyword>
<dbReference type="InterPro" id="IPR048574">
    <property type="entry name" value="RUBY_RBDX"/>
</dbReference>
<feature type="domain" description="Rubredoxin-like" evidence="6">
    <location>
        <begin position="167"/>
        <end position="201"/>
    </location>
</feature>
<dbReference type="InterPro" id="IPR024934">
    <property type="entry name" value="Rubredoxin-like_dom"/>
</dbReference>
<dbReference type="PANTHER" id="PTHR43865:SF1">
    <property type="entry name" value="RUBRERYTHRIN-RELATED"/>
    <property type="match status" value="1"/>
</dbReference>
<dbReference type="CDD" id="cd00729">
    <property type="entry name" value="rubredoxin_SM"/>
    <property type="match status" value="1"/>
</dbReference>
<reference evidence="8 9" key="1">
    <citation type="submission" date="2024-04" db="EMBL/GenBank/DDBJ databases">
        <title>Tritrichomonas musculus Genome.</title>
        <authorList>
            <person name="Alves-Ferreira E."/>
            <person name="Grigg M."/>
            <person name="Lorenzi H."/>
            <person name="Galac M."/>
        </authorList>
    </citation>
    <scope>NUCLEOTIDE SEQUENCE [LARGE SCALE GENOMIC DNA]</scope>
    <source>
        <strain evidence="8 9">EAF2021</strain>
    </source>
</reference>
<sequence>MTTETPPPTEPLTIRLKGSRTEKNLAAAYAGESMARNRYTFFASKAKKEGYEQISALFLETAENEREHAKKFLKLMKGDGSPVHIQLTVGAFSIKSTLENLNTAAEGELEEHSQAYPHMAAIAEQEGFTEIAQAFRSIACVEREHEQRFRTLAKLVETGTFFKRDHEVTWKCRNCGYVFVGLEAPQVCPVCNHPQSFYEIKEVLE</sequence>
<keyword evidence="3" id="KW-0479">Metal-binding</keyword>
<dbReference type="PROSITE" id="PS50905">
    <property type="entry name" value="FERRITIN_LIKE"/>
    <property type="match status" value="1"/>
</dbReference>
<dbReference type="InterPro" id="IPR003251">
    <property type="entry name" value="Rr_diiron-bd_dom"/>
</dbReference>
<protein>
    <recommendedName>
        <fullName evidence="10">Rubrerythrin</fullName>
    </recommendedName>
</protein>
<organism evidence="8 9">
    <name type="scientific">Tritrichomonas musculus</name>
    <dbReference type="NCBI Taxonomy" id="1915356"/>
    <lineage>
        <taxon>Eukaryota</taxon>
        <taxon>Metamonada</taxon>
        <taxon>Parabasalia</taxon>
        <taxon>Tritrichomonadida</taxon>
        <taxon>Tritrichomonadidae</taxon>
        <taxon>Tritrichomonas</taxon>
    </lineage>
</organism>
<feature type="domain" description="Ferritin-like diiron" evidence="7">
    <location>
        <begin position="15"/>
        <end position="160"/>
    </location>
</feature>
<dbReference type="InterPro" id="IPR012347">
    <property type="entry name" value="Ferritin-like"/>
</dbReference>
<dbReference type="Pfam" id="PF21349">
    <property type="entry name" value="RUBY_RBDX"/>
    <property type="match status" value="1"/>
</dbReference>
<keyword evidence="5" id="KW-0408">Iron</keyword>
<gene>
    <name evidence="8" type="ORF">M9Y10_045245</name>
</gene>
<dbReference type="SUPFAM" id="SSF57802">
    <property type="entry name" value="Rubredoxin-like"/>
    <property type="match status" value="1"/>
</dbReference>
<dbReference type="InterPro" id="IPR009078">
    <property type="entry name" value="Ferritin-like_SF"/>
</dbReference>
<evidence type="ECO:0000256" key="2">
    <source>
        <dbReference type="ARBA" id="ARBA00022448"/>
    </source>
</evidence>
<evidence type="ECO:0000313" key="9">
    <source>
        <dbReference type="Proteomes" id="UP001470230"/>
    </source>
</evidence>
<keyword evidence="9" id="KW-1185">Reference proteome</keyword>
<dbReference type="NCBIfam" id="NF045767">
    <property type="entry name" value="RuberyRbr"/>
    <property type="match status" value="1"/>
</dbReference>
<dbReference type="SUPFAM" id="SSF47240">
    <property type="entry name" value="Ferritin-like"/>
    <property type="match status" value="1"/>
</dbReference>
<dbReference type="PROSITE" id="PS50903">
    <property type="entry name" value="RUBREDOXIN_LIKE"/>
    <property type="match status" value="1"/>
</dbReference>
<evidence type="ECO:0000256" key="4">
    <source>
        <dbReference type="ARBA" id="ARBA00022982"/>
    </source>
</evidence>
<dbReference type="PANTHER" id="PTHR43865">
    <property type="entry name" value="RUBRERYTHRIN-RELATED"/>
    <property type="match status" value="1"/>
</dbReference>
<dbReference type="InterPro" id="IPR052364">
    <property type="entry name" value="Rubrerythrin"/>
</dbReference>